<dbReference type="InterPro" id="IPR052962">
    <property type="entry name" value="AA_Transporter_AGT"/>
</dbReference>
<name>A0AAJ4NP48_9GAMM</name>
<keyword evidence="3 5" id="KW-1133">Transmembrane helix</keyword>
<feature type="transmembrane region" description="Helical" evidence="5">
    <location>
        <begin position="161"/>
        <end position="180"/>
    </location>
</feature>
<dbReference type="Proteomes" id="UP000683421">
    <property type="component" value="Chromosome"/>
</dbReference>
<feature type="transmembrane region" description="Helical" evidence="5">
    <location>
        <begin position="480"/>
        <end position="499"/>
    </location>
</feature>
<keyword evidence="2 5" id="KW-0812">Transmembrane</keyword>
<evidence type="ECO:0000256" key="2">
    <source>
        <dbReference type="ARBA" id="ARBA00022692"/>
    </source>
</evidence>
<protein>
    <submittedName>
        <fullName evidence="6">APC family permease</fullName>
    </submittedName>
</protein>
<dbReference type="PIRSF" id="PIRSF006060">
    <property type="entry name" value="AA_transporter"/>
    <property type="match status" value="1"/>
</dbReference>
<feature type="transmembrane region" description="Helical" evidence="5">
    <location>
        <begin position="453"/>
        <end position="474"/>
    </location>
</feature>
<evidence type="ECO:0000313" key="6">
    <source>
        <dbReference type="EMBL" id="QWU99305.1"/>
    </source>
</evidence>
<feature type="transmembrane region" description="Helical" evidence="5">
    <location>
        <begin position="421"/>
        <end position="441"/>
    </location>
</feature>
<sequence length="509" mass="55947">MKNTKKPSLFTAIALSVGTMLGSGWLYASYYASQAAGAASIFSWIIGAFVVLLMAFLLSELAVKYPTNGLFTRLVTISHNQHFGFVTGLSNWMLGLIIVPSEAMATTQYISSIYEPITPYVFSNGELTFVGVLVVAVFMLLYTLINYWGIKSLSKINNSLTSLKIIIPIATSVIIMIAAFHSSNFGGENVKFMPDGVSGIFNAIVTCGIFYSFFGFQMAASFSAELDNPRKNIPIALVSSVLIVLFIYLLLQISFIGGVPEKMLENGWGGLNFESPLAQLTGILGLNALALVLYTDALLSPSGTGIIYLGASTRMLNEMSKAKQMPGYFARVTEGVNVSRTSLIFSFICSIILIFFFRNWQMIASLTTTFILVSCIALPIAYAKLKANKADPLPLSYLPFSRTIAFLVYMFLTYLLMIAGVLNLVVALVLHIVFFLIYAYIDSKGDFSKITKAFASSWVIFAYLVSELVFGYIYENISSYNLFTLVFVVISAILYVLLINQKSYTNVTN</sequence>
<keyword evidence="4 5" id="KW-0472">Membrane</keyword>
<keyword evidence="7" id="KW-1185">Reference proteome</keyword>
<evidence type="ECO:0000256" key="4">
    <source>
        <dbReference type="ARBA" id="ARBA00023136"/>
    </source>
</evidence>
<feature type="transmembrane region" description="Helical" evidence="5">
    <location>
        <begin position="395"/>
        <end position="415"/>
    </location>
</feature>
<organism evidence="6 7">
    <name type="scientific">Francisella salimarina</name>
    <dbReference type="NCBI Taxonomy" id="2599927"/>
    <lineage>
        <taxon>Bacteria</taxon>
        <taxon>Pseudomonadati</taxon>
        <taxon>Pseudomonadota</taxon>
        <taxon>Gammaproteobacteria</taxon>
        <taxon>Thiotrichales</taxon>
        <taxon>Francisellaceae</taxon>
        <taxon>Francisella</taxon>
    </lineage>
</organism>
<dbReference type="AlphaFoldDB" id="A0AAJ4NP48"/>
<dbReference type="PANTHER" id="PTHR47547:SF1">
    <property type="entry name" value="ASPARTATE-PROTON SYMPORTER"/>
    <property type="match status" value="1"/>
</dbReference>
<gene>
    <name evidence="6" type="ORF">KQR59_00020</name>
</gene>
<feature type="transmembrane region" description="Helical" evidence="5">
    <location>
        <begin position="235"/>
        <end position="257"/>
    </location>
</feature>
<dbReference type="InterPro" id="IPR002293">
    <property type="entry name" value="AA/rel_permease1"/>
</dbReference>
<feature type="transmembrane region" description="Helical" evidence="5">
    <location>
        <begin position="83"/>
        <end position="107"/>
    </location>
</feature>
<dbReference type="PANTHER" id="PTHR47547">
    <property type="match status" value="1"/>
</dbReference>
<feature type="transmembrane region" description="Helical" evidence="5">
    <location>
        <begin position="127"/>
        <end position="149"/>
    </location>
</feature>
<evidence type="ECO:0000313" key="7">
    <source>
        <dbReference type="Proteomes" id="UP000683421"/>
    </source>
</evidence>
<dbReference type="Pfam" id="PF13520">
    <property type="entry name" value="AA_permease_2"/>
    <property type="match status" value="1"/>
</dbReference>
<dbReference type="KEGG" id="fsr:KQR59_00020"/>
<accession>A0AAJ4NP48</accession>
<reference evidence="6 7" key="1">
    <citation type="submission" date="2021-06" db="EMBL/GenBank/DDBJ databases">
        <title>Ulceroglandular infection and bacteremia caused by Francisella salimarina in an immunocompromised patient, France.</title>
        <authorList>
            <person name="Hennebique A."/>
            <person name="Caspar Y."/>
            <person name="Maurin M."/>
            <person name="Boisset S."/>
            <person name="Pelloux I."/>
            <person name="Gallego-Hernanz M.P."/>
            <person name="Burucoa C."/>
            <person name="Cazenave-Roblot F."/>
            <person name="Plouzeau C."/>
            <person name="Rammaert B."/>
        </authorList>
    </citation>
    <scope>NUCLEOTIDE SEQUENCE [LARGE SCALE GENOMIC DNA]</scope>
    <source>
        <strain evidence="6 7">CHUGA-F75</strain>
    </source>
</reference>
<dbReference type="GO" id="GO:0022857">
    <property type="term" value="F:transmembrane transporter activity"/>
    <property type="evidence" value="ECO:0007669"/>
    <property type="project" value="InterPro"/>
</dbReference>
<evidence type="ECO:0000256" key="5">
    <source>
        <dbReference type="SAM" id="Phobius"/>
    </source>
</evidence>
<evidence type="ECO:0000256" key="3">
    <source>
        <dbReference type="ARBA" id="ARBA00022989"/>
    </source>
</evidence>
<dbReference type="RefSeq" id="WP_216692170.1">
    <property type="nucleotide sequence ID" value="NZ_CP076680.1"/>
</dbReference>
<feature type="transmembrane region" description="Helical" evidence="5">
    <location>
        <begin position="200"/>
        <end position="223"/>
    </location>
</feature>
<feature type="transmembrane region" description="Helical" evidence="5">
    <location>
        <begin position="338"/>
        <end position="357"/>
    </location>
</feature>
<feature type="transmembrane region" description="Helical" evidence="5">
    <location>
        <begin position="41"/>
        <end position="63"/>
    </location>
</feature>
<proteinExistence type="predicted"/>
<feature type="transmembrane region" description="Helical" evidence="5">
    <location>
        <begin position="9"/>
        <end position="29"/>
    </location>
</feature>
<dbReference type="GO" id="GO:0016020">
    <property type="term" value="C:membrane"/>
    <property type="evidence" value="ECO:0007669"/>
    <property type="project" value="UniProtKB-SubCell"/>
</dbReference>
<dbReference type="EMBL" id="CP076680">
    <property type="protein sequence ID" value="QWU99305.1"/>
    <property type="molecule type" value="Genomic_DNA"/>
</dbReference>
<evidence type="ECO:0000256" key="1">
    <source>
        <dbReference type="ARBA" id="ARBA00004141"/>
    </source>
</evidence>
<feature type="transmembrane region" description="Helical" evidence="5">
    <location>
        <begin position="363"/>
        <end position="383"/>
    </location>
</feature>
<comment type="subcellular location">
    <subcellularLocation>
        <location evidence="1">Membrane</location>
        <topology evidence="1">Multi-pass membrane protein</topology>
    </subcellularLocation>
</comment>